<evidence type="ECO:0000313" key="2">
    <source>
        <dbReference type="Proteomes" id="UP000032611"/>
    </source>
</evidence>
<dbReference type="KEGG" id="mey:TM49_18170"/>
<keyword evidence="2" id="KW-1185">Reference proteome</keyword>
<protein>
    <recommendedName>
        <fullName evidence="3">Bacteriocin-protection protein</fullName>
    </recommendedName>
</protein>
<dbReference type="PATRIC" id="fig|1486262.3.peg.3758"/>
<dbReference type="AlphaFoldDB" id="A0A0D5LUW3"/>
<dbReference type="OrthoDB" id="9796999at2"/>
<gene>
    <name evidence="1" type="ORF">TM49_18170</name>
</gene>
<dbReference type="EMBL" id="CP010803">
    <property type="protein sequence ID" value="AJY47163.1"/>
    <property type="molecule type" value="Genomic_DNA"/>
</dbReference>
<dbReference type="Proteomes" id="UP000032611">
    <property type="component" value="Chromosome"/>
</dbReference>
<evidence type="ECO:0000313" key="1">
    <source>
        <dbReference type="EMBL" id="AJY47163.1"/>
    </source>
</evidence>
<evidence type="ECO:0008006" key="3">
    <source>
        <dbReference type="Google" id="ProtNLM"/>
    </source>
</evidence>
<dbReference type="RefSeq" id="WP_045683322.1">
    <property type="nucleotide sequence ID" value="NZ_CP010803.1"/>
</dbReference>
<proteinExistence type="predicted"/>
<reference evidence="1 2" key="1">
    <citation type="journal article" date="2015" name="Genome Announc.">
        <title>Complete genome sequence of Martelella endophytica YC6887, which has antifungal activity associated with a halophyte.</title>
        <authorList>
            <person name="Khan A."/>
            <person name="Khan H."/>
            <person name="Chung E.J."/>
            <person name="Hossain M.T."/>
            <person name="Chung Y.R."/>
        </authorList>
    </citation>
    <scope>NUCLEOTIDE SEQUENCE [LARGE SCALE GENOMIC DNA]</scope>
    <source>
        <strain evidence="1">YC6887</strain>
    </source>
</reference>
<sequence length="185" mass="21245">MKHVEFKTADDLASWLGKNHAEETELWVRIFKKGSGKQSVNWQECVIAAIAWGWIDGRKNALDDHSYLQRLTPRRRKSNWSQKNREHAETLIADGKMSAFGLSQVEEAKADGRWDAAYSGQADMVIPQDFLDALEAHPKAKAFFATLGRGNRFPIYYRLTTAKKPETRSRRMQKILEQLNRGEPL</sequence>
<dbReference type="Pfam" id="PF13376">
    <property type="entry name" value="OmdA"/>
    <property type="match status" value="1"/>
</dbReference>
<name>A0A0D5LUW3_MAREN</name>
<dbReference type="HOGENOM" id="CLU_076645_1_1_5"/>
<accession>A0A0D5LUW3</accession>
<organism evidence="1 2">
    <name type="scientific">Martelella endophytica</name>
    <dbReference type="NCBI Taxonomy" id="1486262"/>
    <lineage>
        <taxon>Bacteria</taxon>
        <taxon>Pseudomonadati</taxon>
        <taxon>Pseudomonadota</taxon>
        <taxon>Alphaproteobacteria</taxon>
        <taxon>Hyphomicrobiales</taxon>
        <taxon>Aurantimonadaceae</taxon>
        <taxon>Martelella</taxon>
    </lineage>
</organism>